<proteinExistence type="inferred from homology"/>
<feature type="transmembrane region" description="Helical" evidence="4">
    <location>
        <begin position="25"/>
        <end position="45"/>
    </location>
</feature>
<accession>A0ABU8SI67</accession>
<dbReference type="PROSITE" id="PS51904">
    <property type="entry name" value="GLYCOSYL_HYDROL_F25_2"/>
    <property type="match status" value="1"/>
</dbReference>
<dbReference type="Pfam" id="PF01183">
    <property type="entry name" value="Glyco_hydro_25"/>
    <property type="match status" value="1"/>
</dbReference>
<keyword evidence="4" id="KW-0812">Transmembrane</keyword>
<dbReference type="EMBL" id="JAWMWH010000001">
    <property type="protein sequence ID" value="MEJ6399608.1"/>
    <property type="molecule type" value="Genomic_DNA"/>
</dbReference>
<sequence length="260" mass="30025">MGKKTQVNQMSRLARTQRVQRKQKVFRWLIIIIMILLGLSGLNWYRNYQYRQLVNFDQRGVVVSQQNSYVDFISLANIGQKFVYIRASQGSLYTDDDFADNYQRSQGANLKVGVYHSFSFNSSATQQFDNFKSEVRQRIGTLPIAVQINTNDVALSHEQVKSVHKFVKLILNTYHRRVLIWTSHGIYQQVRLKHQQTLFCSISNHLSADQSGLKTYNANQILSNDGQSQAFIQLVFIGDHHQWSKYESPNLLNNGGTTIE</sequence>
<name>A0ABU8SI67_9LACO</name>
<organism evidence="5 6">
    <name type="scientific">Nicoliella lavandulae</name>
    <dbReference type="NCBI Taxonomy" id="3082954"/>
    <lineage>
        <taxon>Bacteria</taxon>
        <taxon>Bacillati</taxon>
        <taxon>Bacillota</taxon>
        <taxon>Bacilli</taxon>
        <taxon>Lactobacillales</taxon>
        <taxon>Lactobacillaceae</taxon>
        <taxon>Nicoliella</taxon>
    </lineage>
</organism>
<dbReference type="Proteomes" id="UP001370590">
    <property type="component" value="Unassembled WGS sequence"/>
</dbReference>
<comment type="similarity">
    <text evidence="1">Belongs to the glycosyl hydrolase 25 family.</text>
</comment>
<dbReference type="InterPro" id="IPR017853">
    <property type="entry name" value="GH"/>
</dbReference>
<reference evidence="5 6" key="1">
    <citation type="submission" date="2023-10" db="EMBL/GenBank/DDBJ databases">
        <title>Nicoliella lavandulae sp. nov. isolated from Lavandula angustifolia flowers.</title>
        <authorList>
            <person name="Alcantara C."/>
            <person name="Zuniga M."/>
            <person name="Landete J.M."/>
            <person name="Monedero V."/>
        </authorList>
    </citation>
    <scope>NUCLEOTIDE SEQUENCE [LARGE SCALE GENOMIC DNA]</scope>
    <source>
        <strain evidence="5 6">Es01</strain>
    </source>
</reference>
<comment type="caution">
    <text evidence="5">The sequence shown here is derived from an EMBL/GenBank/DDBJ whole genome shotgun (WGS) entry which is preliminary data.</text>
</comment>
<keyword evidence="2" id="KW-0378">Hydrolase</keyword>
<keyword evidence="4" id="KW-1133">Transmembrane helix</keyword>
<evidence type="ECO:0000256" key="4">
    <source>
        <dbReference type="SAM" id="Phobius"/>
    </source>
</evidence>
<keyword evidence="4" id="KW-0472">Membrane</keyword>
<dbReference type="PANTHER" id="PTHR34135:SF2">
    <property type="entry name" value="LYSOZYME"/>
    <property type="match status" value="1"/>
</dbReference>
<dbReference type="SMART" id="SM00641">
    <property type="entry name" value="Glyco_25"/>
    <property type="match status" value="1"/>
</dbReference>
<evidence type="ECO:0000256" key="3">
    <source>
        <dbReference type="ARBA" id="ARBA00023295"/>
    </source>
</evidence>
<protein>
    <submittedName>
        <fullName evidence="5">GH25 family lysozyme</fullName>
    </submittedName>
</protein>
<dbReference type="SUPFAM" id="SSF51445">
    <property type="entry name" value="(Trans)glycosidases"/>
    <property type="match status" value="1"/>
</dbReference>
<evidence type="ECO:0000256" key="2">
    <source>
        <dbReference type="ARBA" id="ARBA00022801"/>
    </source>
</evidence>
<gene>
    <name evidence="5" type="ORF">R4146_00165</name>
</gene>
<dbReference type="InterPro" id="IPR002053">
    <property type="entry name" value="Glyco_hydro_25"/>
</dbReference>
<keyword evidence="3" id="KW-0326">Glycosidase</keyword>
<dbReference type="RefSeq" id="WP_339959459.1">
    <property type="nucleotide sequence ID" value="NZ_JAWMWH010000001.1"/>
</dbReference>
<dbReference type="InterPro" id="IPR018077">
    <property type="entry name" value="Glyco_hydro_fam25_subgr"/>
</dbReference>
<dbReference type="PANTHER" id="PTHR34135">
    <property type="entry name" value="LYSOZYME"/>
    <property type="match status" value="1"/>
</dbReference>
<evidence type="ECO:0000313" key="5">
    <source>
        <dbReference type="EMBL" id="MEJ6399608.1"/>
    </source>
</evidence>
<evidence type="ECO:0000313" key="6">
    <source>
        <dbReference type="Proteomes" id="UP001370590"/>
    </source>
</evidence>
<dbReference type="Gene3D" id="3.20.20.80">
    <property type="entry name" value="Glycosidases"/>
    <property type="match status" value="1"/>
</dbReference>
<keyword evidence="6" id="KW-1185">Reference proteome</keyword>
<evidence type="ECO:0000256" key="1">
    <source>
        <dbReference type="ARBA" id="ARBA00010646"/>
    </source>
</evidence>